<feature type="compositionally biased region" description="Basic and acidic residues" evidence="4">
    <location>
        <begin position="223"/>
        <end position="248"/>
    </location>
</feature>
<dbReference type="InterPro" id="IPR010987">
    <property type="entry name" value="Glutathione-S-Trfase_C-like"/>
</dbReference>
<dbReference type="AlphaFoldDB" id="A0AAU9K085"/>
<reference evidence="8" key="1">
    <citation type="submission" date="2021-09" db="EMBL/GenBank/DDBJ databases">
        <authorList>
            <consortium name="AG Swart"/>
            <person name="Singh M."/>
            <person name="Singh A."/>
            <person name="Seah K."/>
            <person name="Emmerich C."/>
        </authorList>
    </citation>
    <scope>NUCLEOTIDE SEQUENCE</scope>
    <source>
        <strain evidence="8">ATCC30299</strain>
    </source>
</reference>
<dbReference type="PROSITE" id="PS50405">
    <property type="entry name" value="GST_CTER"/>
    <property type="match status" value="1"/>
</dbReference>
<dbReference type="Pfam" id="PF00043">
    <property type="entry name" value="GST_C"/>
    <property type="match status" value="1"/>
</dbReference>
<dbReference type="GO" id="GO:0005634">
    <property type="term" value="C:nucleus"/>
    <property type="evidence" value="ECO:0007669"/>
    <property type="project" value="TreeGrafter"/>
</dbReference>
<comment type="caution">
    <text evidence="8">The sequence shown here is derived from an EMBL/GenBank/DDBJ whole genome shotgun (WGS) entry which is preliminary data.</text>
</comment>
<dbReference type="InterPro" id="IPR036249">
    <property type="entry name" value="Thioredoxin-like_sf"/>
</dbReference>
<dbReference type="PANTHER" id="PTHR43986">
    <property type="entry name" value="ELONGATION FACTOR 1-GAMMA"/>
    <property type="match status" value="1"/>
</dbReference>
<dbReference type="Pfam" id="PF02798">
    <property type="entry name" value="GST_N"/>
    <property type="match status" value="1"/>
</dbReference>
<evidence type="ECO:0000259" key="6">
    <source>
        <dbReference type="PROSITE" id="PS50404"/>
    </source>
</evidence>
<dbReference type="SMART" id="SM01183">
    <property type="entry name" value="EF1G"/>
    <property type="match status" value="1"/>
</dbReference>
<accession>A0AAU9K085</accession>
<name>A0AAU9K085_9CILI</name>
<dbReference type="PROSITE" id="PS50040">
    <property type="entry name" value="EF1G_C"/>
    <property type="match status" value="1"/>
</dbReference>
<dbReference type="InterPro" id="IPR001662">
    <property type="entry name" value="EF1B_G_C"/>
</dbReference>
<evidence type="ECO:0008006" key="10">
    <source>
        <dbReference type="Google" id="ProtNLM"/>
    </source>
</evidence>
<sequence>MKFWSPKGHFRGNKVLLAAQLSGFALETPEFPWKDTNSKEFLTKSPFKAVPALEIASETYLTDSNAIMIYICQATQSELYSGSPEILAEIDSWLETIQTQIEPALCNWINPYFGVAPPDKLLQDKSAKEVKRHLEAIDKLLNRHRYLCGDELTIADISLVSALVYPFRMLIDENQRKSIKSVVELFTKVADLQQFKLVWGNAKFCTSQLQLAEAMPKKKQAEKKKQEHKETEELKSEAKPKPKTEPKPKPTPKPNVEPKPKSTPKPKEEDSEEGEDDWIINSSKAKNPLDLLPESQFVLDDFKRYYSNEKDKQSVMKLFWQTFDEDSYSLWWMKYQKLEGECEKIYMTCNAVDGFLQRIEVIRRHCFGVIGVYGDEPNLEIMGLFMWRGKGIPIEILEHSEYYDKLELSSDNPEHRQRVEDYWCNLTEDLKVDGLTPREIWQFK</sequence>
<dbReference type="Gene3D" id="1.20.1050.10">
    <property type="match status" value="1"/>
</dbReference>
<evidence type="ECO:0000256" key="2">
    <source>
        <dbReference type="ARBA" id="ARBA00022917"/>
    </source>
</evidence>
<dbReference type="SUPFAM" id="SSF89942">
    <property type="entry name" value="eEF1-gamma domain"/>
    <property type="match status" value="1"/>
</dbReference>
<evidence type="ECO:0000256" key="4">
    <source>
        <dbReference type="SAM" id="MobiDB-lite"/>
    </source>
</evidence>
<dbReference type="GO" id="GO:0005737">
    <property type="term" value="C:cytoplasm"/>
    <property type="evidence" value="ECO:0007669"/>
    <property type="project" value="TreeGrafter"/>
</dbReference>
<dbReference type="InterPro" id="IPR036433">
    <property type="entry name" value="EF1B_G_C_sf"/>
</dbReference>
<dbReference type="InterPro" id="IPR036282">
    <property type="entry name" value="Glutathione-S-Trfase_C_sf"/>
</dbReference>
<feature type="domain" description="GST N-terminal" evidence="6">
    <location>
        <begin position="1"/>
        <end position="79"/>
    </location>
</feature>
<proteinExistence type="predicted"/>
<evidence type="ECO:0000256" key="3">
    <source>
        <dbReference type="PROSITE-ProRule" id="PRU00519"/>
    </source>
</evidence>
<dbReference type="Proteomes" id="UP001162131">
    <property type="component" value="Unassembled WGS sequence"/>
</dbReference>
<feature type="domain" description="EF-1-gamma C-terminal" evidence="5">
    <location>
        <begin position="285"/>
        <end position="444"/>
    </location>
</feature>
<dbReference type="SFLD" id="SFLDS00019">
    <property type="entry name" value="Glutathione_Transferase_(cytos"/>
    <property type="match status" value="1"/>
</dbReference>
<gene>
    <name evidence="8" type="ORF">BSTOLATCC_MIC50866</name>
</gene>
<evidence type="ECO:0000259" key="5">
    <source>
        <dbReference type="PROSITE" id="PS50040"/>
    </source>
</evidence>
<dbReference type="Gene3D" id="3.30.70.1010">
    <property type="entry name" value="Translation elongation factor EF1B, gamma chain, conserved domain"/>
    <property type="match status" value="1"/>
</dbReference>
<dbReference type="InterPro" id="IPR004046">
    <property type="entry name" value="GST_C"/>
</dbReference>
<evidence type="ECO:0000256" key="1">
    <source>
        <dbReference type="ARBA" id="ARBA00022768"/>
    </source>
</evidence>
<protein>
    <recommendedName>
        <fullName evidence="10">Elongation factor 1-gamma</fullName>
    </recommendedName>
</protein>
<dbReference type="GO" id="GO:0003746">
    <property type="term" value="F:translation elongation factor activity"/>
    <property type="evidence" value="ECO:0007669"/>
    <property type="project" value="UniProtKB-UniRule"/>
</dbReference>
<dbReference type="InterPro" id="IPR050802">
    <property type="entry name" value="EF-GSTs"/>
</dbReference>
<dbReference type="Gene3D" id="3.40.30.10">
    <property type="entry name" value="Glutaredoxin"/>
    <property type="match status" value="1"/>
</dbReference>
<dbReference type="SUPFAM" id="SSF47616">
    <property type="entry name" value="GST C-terminal domain-like"/>
    <property type="match status" value="1"/>
</dbReference>
<dbReference type="InterPro" id="IPR004045">
    <property type="entry name" value="Glutathione_S-Trfase_N"/>
</dbReference>
<feature type="domain" description="GST C-terminal" evidence="7">
    <location>
        <begin position="83"/>
        <end position="209"/>
    </location>
</feature>
<feature type="compositionally biased region" description="Basic and acidic residues" evidence="4">
    <location>
        <begin position="256"/>
        <end position="268"/>
    </location>
</feature>
<dbReference type="PROSITE" id="PS50404">
    <property type="entry name" value="GST_NTER"/>
    <property type="match status" value="1"/>
</dbReference>
<evidence type="ECO:0000313" key="9">
    <source>
        <dbReference type="Proteomes" id="UP001162131"/>
    </source>
</evidence>
<keyword evidence="9" id="KW-1185">Reference proteome</keyword>
<dbReference type="EMBL" id="CAJZBQ010000051">
    <property type="protein sequence ID" value="CAG9330267.1"/>
    <property type="molecule type" value="Genomic_DNA"/>
</dbReference>
<dbReference type="SFLD" id="SFLDG00358">
    <property type="entry name" value="Main_(cytGST)"/>
    <property type="match status" value="1"/>
</dbReference>
<evidence type="ECO:0000259" key="7">
    <source>
        <dbReference type="PROSITE" id="PS50405"/>
    </source>
</evidence>
<dbReference type="SUPFAM" id="SSF52833">
    <property type="entry name" value="Thioredoxin-like"/>
    <property type="match status" value="1"/>
</dbReference>
<organism evidence="8 9">
    <name type="scientific">Blepharisma stoltei</name>
    <dbReference type="NCBI Taxonomy" id="1481888"/>
    <lineage>
        <taxon>Eukaryota</taxon>
        <taxon>Sar</taxon>
        <taxon>Alveolata</taxon>
        <taxon>Ciliophora</taxon>
        <taxon>Postciliodesmatophora</taxon>
        <taxon>Heterotrichea</taxon>
        <taxon>Heterotrichida</taxon>
        <taxon>Blepharismidae</taxon>
        <taxon>Blepharisma</taxon>
    </lineage>
</organism>
<dbReference type="PANTHER" id="PTHR43986:SF1">
    <property type="entry name" value="ELONGATION FACTOR 1-GAMMA"/>
    <property type="match status" value="1"/>
</dbReference>
<keyword evidence="2 3" id="KW-0648">Protein biosynthesis</keyword>
<evidence type="ECO:0000313" key="8">
    <source>
        <dbReference type="EMBL" id="CAG9330267.1"/>
    </source>
</evidence>
<dbReference type="Pfam" id="PF00647">
    <property type="entry name" value="EF1G"/>
    <property type="match status" value="1"/>
</dbReference>
<feature type="region of interest" description="Disordered" evidence="4">
    <location>
        <begin position="216"/>
        <end position="277"/>
    </location>
</feature>
<dbReference type="InterPro" id="IPR040079">
    <property type="entry name" value="Glutathione_S-Trfase"/>
</dbReference>
<keyword evidence="1 3" id="KW-0251">Elongation factor</keyword>